<evidence type="ECO:0000256" key="8">
    <source>
        <dbReference type="ARBA" id="ARBA00022842"/>
    </source>
</evidence>
<dbReference type="SUPFAM" id="SSF55811">
    <property type="entry name" value="Nudix"/>
    <property type="match status" value="1"/>
</dbReference>
<keyword evidence="3" id="KW-0515">Mutator protein</keyword>
<evidence type="ECO:0000256" key="2">
    <source>
        <dbReference type="ARBA" id="ARBA00005582"/>
    </source>
</evidence>
<keyword evidence="5" id="KW-0479">Metal-binding</keyword>
<dbReference type="InterPro" id="IPR047127">
    <property type="entry name" value="MutT-like"/>
</dbReference>
<evidence type="ECO:0000256" key="7">
    <source>
        <dbReference type="ARBA" id="ARBA00022801"/>
    </source>
</evidence>
<sequence>MSSAGAREGCQIILVNKVGAVLLQLRDNKPTIAFPNMWVIPGGMLDPDETAAACIAREVREELGVTLPAESIEFLGRTRRSYGVENTFTAPLDAASTSIILTEGQRITWFTEPDIRAMELAYEDNAVLADYFCRQSTR</sequence>
<evidence type="ECO:0000256" key="10">
    <source>
        <dbReference type="ARBA" id="ARBA00035861"/>
    </source>
</evidence>
<dbReference type="InterPro" id="IPR000086">
    <property type="entry name" value="NUDIX_hydrolase_dom"/>
</dbReference>
<dbReference type="GO" id="GO:0046872">
    <property type="term" value="F:metal ion binding"/>
    <property type="evidence" value="ECO:0007669"/>
    <property type="project" value="UniProtKB-KW"/>
</dbReference>
<proteinExistence type="inferred from homology"/>
<evidence type="ECO:0000256" key="5">
    <source>
        <dbReference type="ARBA" id="ARBA00022723"/>
    </source>
</evidence>
<evidence type="ECO:0000313" key="14">
    <source>
        <dbReference type="EMBL" id="MPY09162.1"/>
    </source>
</evidence>
<evidence type="ECO:0000259" key="13">
    <source>
        <dbReference type="PROSITE" id="PS51462"/>
    </source>
</evidence>
<dbReference type="PANTHER" id="PTHR47707">
    <property type="entry name" value="8-OXO-DGTP DIPHOSPHATASE"/>
    <property type="match status" value="1"/>
</dbReference>
<evidence type="ECO:0000256" key="1">
    <source>
        <dbReference type="ARBA" id="ARBA00001946"/>
    </source>
</evidence>
<dbReference type="GO" id="GO:0044715">
    <property type="term" value="F:8-oxo-dGDP phosphatase activity"/>
    <property type="evidence" value="ECO:0007669"/>
    <property type="project" value="TreeGrafter"/>
</dbReference>
<dbReference type="AlphaFoldDB" id="A0A7X1TM10"/>
<evidence type="ECO:0000256" key="3">
    <source>
        <dbReference type="ARBA" id="ARBA00022457"/>
    </source>
</evidence>
<keyword evidence="15" id="KW-1185">Reference proteome</keyword>
<keyword evidence="6" id="KW-0227">DNA damage</keyword>
<reference evidence="15" key="1">
    <citation type="submission" date="2019-07" db="EMBL/GenBank/DDBJ databases">
        <title>Arthrobacter KR32 sp. nov., isolated from mountain cheese made of cows milk.</title>
        <authorList>
            <person name="Flegler A."/>
        </authorList>
    </citation>
    <scope>NUCLEOTIDE SEQUENCE [LARGE SCALE GENOMIC DNA]</scope>
    <source>
        <strain evidence="15">KR32</strain>
    </source>
</reference>
<comment type="similarity">
    <text evidence="2 12">Belongs to the Nudix hydrolase family.</text>
</comment>
<dbReference type="EMBL" id="VJXX01000001">
    <property type="protein sequence ID" value="MPY09162.1"/>
    <property type="molecule type" value="Genomic_DNA"/>
</dbReference>
<dbReference type="InterPro" id="IPR020476">
    <property type="entry name" value="Nudix_hydrolase"/>
</dbReference>
<dbReference type="Proteomes" id="UP000326464">
    <property type="component" value="Unassembled WGS sequence"/>
</dbReference>
<feature type="domain" description="Nudix hydrolase" evidence="13">
    <location>
        <begin position="5"/>
        <end position="133"/>
    </location>
</feature>
<evidence type="ECO:0000256" key="9">
    <source>
        <dbReference type="ARBA" id="ARBA00023204"/>
    </source>
</evidence>
<dbReference type="CDD" id="cd18882">
    <property type="entry name" value="NUDIX_Hydrolase"/>
    <property type="match status" value="1"/>
</dbReference>
<dbReference type="PANTHER" id="PTHR47707:SF1">
    <property type="entry name" value="NUDIX HYDROLASE FAMILY PROTEIN"/>
    <property type="match status" value="1"/>
</dbReference>
<dbReference type="GO" id="GO:0035539">
    <property type="term" value="F:8-oxo-7,8-dihydrodeoxyguanosine triphosphate pyrophosphatase activity"/>
    <property type="evidence" value="ECO:0007669"/>
    <property type="project" value="UniProtKB-EC"/>
</dbReference>
<evidence type="ECO:0000256" key="4">
    <source>
        <dbReference type="ARBA" id="ARBA00022705"/>
    </source>
</evidence>
<evidence type="ECO:0000313" key="15">
    <source>
        <dbReference type="Proteomes" id="UP000326464"/>
    </source>
</evidence>
<comment type="caution">
    <text evidence="14">The sequence shown here is derived from an EMBL/GenBank/DDBJ whole genome shotgun (WGS) entry which is preliminary data.</text>
</comment>
<dbReference type="PROSITE" id="PS00893">
    <property type="entry name" value="NUDIX_BOX"/>
    <property type="match status" value="1"/>
</dbReference>
<name>A0A7X1TM10_9MICC</name>
<evidence type="ECO:0000256" key="6">
    <source>
        <dbReference type="ARBA" id="ARBA00022763"/>
    </source>
</evidence>
<dbReference type="RefSeq" id="WP_152811492.1">
    <property type="nucleotide sequence ID" value="NZ_VJXX01000001.1"/>
</dbReference>
<comment type="catalytic activity">
    <reaction evidence="10">
        <text>8-oxo-dGTP + H2O = 8-oxo-dGMP + diphosphate + H(+)</text>
        <dbReference type="Rhea" id="RHEA:31575"/>
        <dbReference type="ChEBI" id="CHEBI:15377"/>
        <dbReference type="ChEBI" id="CHEBI:15378"/>
        <dbReference type="ChEBI" id="CHEBI:33019"/>
        <dbReference type="ChEBI" id="CHEBI:63224"/>
        <dbReference type="ChEBI" id="CHEBI:77896"/>
        <dbReference type="EC" id="3.6.1.55"/>
    </reaction>
</comment>
<dbReference type="Pfam" id="PF00293">
    <property type="entry name" value="NUDIX"/>
    <property type="match status" value="1"/>
</dbReference>
<dbReference type="PROSITE" id="PS51462">
    <property type="entry name" value="NUDIX"/>
    <property type="match status" value="1"/>
</dbReference>
<dbReference type="GO" id="GO:0006281">
    <property type="term" value="P:DNA repair"/>
    <property type="evidence" value="ECO:0007669"/>
    <property type="project" value="UniProtKB-KW"/>
</dbReference>
<dbReference type="GO" id="GO:0008413">
    <property type="term" value="F:8-oxo-7,8-dihydroguanosine triphosphate pyrophosphatase activity"/>
    <property type="evidence" value="ECO:0007669"/>
    <property type="project" value="TreeGrafter"/>
</dbReference>
<evidence type="ECO:0000256" key="11">
    <source>
        <dbReference type="ARBA" id="ARBA00038905"/>
    </source>
</evidence>
<comment type="cofactor">
    <cofactor evidence="1">
        <name>Mg(2+)</name>
        <dbReference type="ChEBI" id="CHEBI:18420"/>
    </cofactor>
</comment>
<dbReference type="GO" id="GO:0006260">
    <property type="term" value="P:DNA replication"/>
    <property type="evidence" value="ECO:0007669"/>
    <property type="project" value="UniProtKB-KW"/>
</dbReference>
<gene>
    <name evidence="14" type="ORF">FNH21_00145</name>
</gene>
<keyword evidence="8" id="KW-0460">Magnesium</keyword>
<dbReference type="EC" id="3.6.1.55" evidence="11"/>
<evidence type="ECO:0000256" key="12">
    <source>
        <dbReference type="RuleBase" id="RU003476"/>
    </source>
</evidence>
<keyword evidence="7 12" id="KW-0378">Hydrolase</keyword>
<dbReference type="Gene3D" id="3.90.79.10">
    <property type="entry name" value="Nucleoside Triphosphate Pyrophosphohydrolase"/>
    <property type="match status" value="1"/>
</dbReference>
<dbReference type="InterPro" id="IPR020084">
    <property type="entry name" value="NUDIX_hydrolase_CS"/>
</dbReference>
<dbReference type="OrthoDB" id="7183442at2"/>
<keyword evidence="4" id="KW-0235">DNA replication</keyword>
<protein>
    <recommendedName>
        <fullName evidence="11">8-oxo-dGTP diphosphatase</fullName>
        <ecNumber evidence="11">3.6.1.55</ecNumber>
    </recommendedName>
</protein>
<dbReference type="GO" id="GO:0044716">
    <property type="term" value="F:8-oxo-GDP phosphatase activity"/>
    <property type="evidence" value="ECO:0007669"/>
    <property type="project" value="TreeGrafter"/>
</dbReference>
<keyword evidence="9" id="KW-0234">DNA repair</keyword>
<dbReference type="InterPro" id="IPR015797">
    <property type="entry name" value="NUDIX_hydrolase-like_dom_sf"/>
</dbReference>
<dbReference type="PRINTS" id="PR00502">
    <property type="entry name" value="NUDIXFAMILY"/>
</dbReference>
<organism evidence="14 15">
    <name type="scientific">Arthrobacter bussei</name>
    <dbReference type="NCBI Taxonomy" id="2594179"/>
    <lineage>
        <taxon>Bacteria</taxon>
        <taxon>Bacillati</taxon>
        <taxon>Actinomycetota</taxon>
        <taxon>Actinomycetes</taxon>
        <taxon>Micrococcales</taxon>
        <taxon>Micrococcaceae</taxon>
        <taxon>Arthrobacter</taxon>
    </lineage>
</organism>
<accession>A0A7X1TM10</accession>